<dbReference type="SUPFAM" id="SSF51316">
    <property type="entry name" value="Mss4-like"/>
    <property type="match status" value="2"/>
</dbReference>
<dbReference type="OrthoDB" id="5422068at2759"/>
<dbReference type="InterPro" id="IPR006913">
    <property type="entry name" value="CENP-V/GFA"/>
</dbReference>
<accession>A0A5N5X1C3</accession>
<dbReference type="PROSITE" id="PS51891">
    <property type="entry name" value="CENP_V_GFA"/>
    <property type="match status" value="1"/>
</dbReference>
<evidence type="ECO:0000256" key="3">
    <source>
        <dbReference type="ARBA" id="ARBA00022833"/>
    </source>
</evidence>
<evidence type="ECO:0000256" key="4">
    <source>
        <dbReference type="ARBA" id="ARBA00023239"/>
    </source>
</evidence>
<evidence type="ECO:0000256" key="1">
    <source>
        <dbReference type="ARBA" id="ARBA00005495"/>
    </source>
</evidence>
<feature type="domain" description="CENP-V/GFA" evidence="5">
    <location>
        <begin position="10"/>
        <end position="122"/>
    </location>
</feature>
<proteinExistence type="inferred from homology"/>
<dbReference type="GO" id="GO:0016846">
    <property type="term" value="F:carbon-sulfur lyase activity"/>
    <property type="evidence" value="ECO:0007669"/>
    <property type="project" value="InterPro"/>
</dbReference>
<evidence type="ECO:0000259" key="5">
    <source>
        <dbReference type="PROSITE" id="PS51891"/>
    </source>
</evidence>
<keyword evidence="4" id="KW-0456">Lyase</keyword>
<keyword evidence="2" id="KW-0479">Metal-binding</keyword>
<dbReference type="InterPro" id="IPR011057">
    <property type="entry name" value="Mss4-like_sf"/>
</dbReference>
<evidence type="ECO:0000313" key="6">
    <source>
        <dbReference type="EMBL" id="KAB8074389.1"/>
    </source>
</evidence>
<dbReference type="PANTHER" id="PTHR33337">
    <property type="entry name" value="GFA DOMAIN-CONTAINING PROTEIN"/>
    <property type="match status" value="1"/>
</dbReference>
<dbReference type="Pfam" id="PF04828">
    <property type="entry name" value="GFA"/>
    <property type="match status" value="2"/>
</dbReference>
<reference evidence="6 7" key="1">
    <citation type="submission" date="2019-04" db="EMBL/GenBank/DDBJ databases">
        <title>Friends and foes A comparative genomics study of 23 Aspergillus species from section Flavi.</title>
        <authorList>
            <consortium name="DOE Joint Genome Institute"/>
            <person name="Kjaerbolling I."/>
            <person name="Vesth T."/>
            <person name="Frisvad J.C."/>
            <person name="Nybo J.L."/>
            <person name="Theobald S."/>
            <person name="Kildgaard S."/>
            <person name="Isbrandt T."/>
            <person name="Kuo A."/>
            <person name="Sato A."/>
            <person name="Lyhne E.K."/>
            <person name="Kogle M.E."/>
            <person name="Wiebenga A."/>
            <person name="Kun R.S."/>
            <person name="Lubbers R.J."/>
            <person name="Makela M.R."/>
            <person name="Barry K."/>
            <person name="Chovatia M."/>
            <person name="Clum A."/>
            <person name="Daum C."/>
            <person name="Haridas S."/>
            <person name="He G."/>
            <person name="LaButti K."/>
            <person name="Lipzen A."/>
            <person name="Mondo S."/>
            <person name="Riley R."/>
            <person name="Salamov A."/>
            <person name="Simmons B.A."/>
            <person name="Magnuson J.K."/>
            <person name="Henrissat B."/>
            <person name="Mortensen U.H."/>
            <person name="Larsen T.O."/>
            <person name="Devries R.P."/>
            <person name="Grigoriev I.V."/>
            <person name="Machida M."/>
            <person name="Baker S.E."/>
            <person name="Andersen M.R."/>
        </authorList>
    </citation>
    <scope>NUCLEOTIDE SEQUENCE [LARGE SCALE GENOMIC DNA]</scope>
    <source>
        <strain evidence="6 7">CBS 151.66</strain>
    </source>
</reference>
<dbReference type="Gene3D" id="3.90.1590.10">
    <property type="entry name" value="glutathione-dependent formaldehyde- activating enzyme (gfa)"/>
    <property type="match status" value="2"/>
</dbReference>
<dbReference type="EMBL" id="ML732210">
    <property type="protein sequence ID" value="KAB8074389.1"/>
    <property type="molecule type" value="Genomic_DNA"/>
</dbReference>
<evidence type="ECO:0000313" key="7">
    <source>
        <dbReference type="Proteomes" id="UP000326565"/>
    </source>
</evidence>
<dbReference type="GO" id="GO:0046872">
    <property type="term" value="F:metal ion binding"/>
    <property type="evidence" value="ECO:0007669"/>
    <property type="project" value="UniProtKB-KW"/>
</dbReference>
<dbReference type="Proteomes" id="UP000326565">
    <property type="component" value="Unassembled WGS sequence"/>
</dbReference>
<keyword evidence="7" id="KW-1185">Reference proteome</keyword>
<keyword evidence="3" id="KW-0862">Zinc</keyword>
<protein>
    <submittedName>
        <fullName evidence="6">Mss4-like protein</fullName>
    </submittedName>
</protein>
<name>A0A5N5X1C3_9EURO</name>
<comment type="similarity">
    <text evidence="1">Belongs to the Gfa family.</text>
</comment>
<gene>
    <name evidence="6" type="ORF">BDV29DRAFT_156636</name>
</gene>
<dbReference type="AlphaFoldDB" id="A0A5N5X1C3"/>
<dbReference type="PANTHER" id="PTHR33337:SF31">
    <property type="entry name" value="DUF636 DOMAIN PROTEIN (AFU_ORTHOLOGUE AFUA_2G12650)"/>
    <property type="match status" value="1"/>
</dbReference>
<evidence type="ECO:0000256" key="2">
    <source>
        <dbReference type="ARBA" id="ARBA00022723"/>
    </source>
</evidence>
<organism evidence="6 7">
    <name type="scientific">Aspergillus leporis</name>
    <dbReference type="NCBI Taxonomy" id="41062"/>
    <lineage>
        <taxon>Eukaryota</taxon>
        <taxon>Fungi</taxon>
        <taxon>Dikarya</taxon>
        <taxon>Ascomycota</taxon>
        <taxon>Pezizomycotina</taxon>
        <taxon>Eurotiomycetes</taxon>
        <taxon>Eurotiomycetidae</taxon>
        <taxon>Eurotiales</taxon>
        <taxon>Aspergillaceae</taxon>
        <taxon>Aspergillus</taxon>
        <taxon>Aspergillus subgen. Circumdati</taxon>
    </lineage>
</organism>
<sequence>MASTVESKTLTAICHCRSVHFKVNVPRELLPLKVHLCHCSVCRYTHGTFCTFHAPLPKNIQPNFITPSSLNSLTPYNHSHSKSTRYFCSTCGCHVGDRGNTDGRWVISSAIFDENGDENVWKITSHIYTDEAAKDGLWKFLPQINGREIAVSNSEPPPAPQEDQSKVIQASENQQLKAACHCGGVSISISRPSKDFASDPANRKWVLAGKEDKWLGVLDVCDDCRLVSGTNVAAWTFVPLDHISPRPPGNLLIGSSKDYSSSMGVVRTFCGTCGAVVFYSCADRPGIVDIAAGLLRDPGSVLAEGWVIWRTGRIAHLSDGMRFDEGFTGGLDEGLQAWAKTKYGELEYFTV</sequence>